<accession>A0A9W6YUB4</accession>
<gene>
    <name evidence="2" type="ORF">Amon01_000139200</name>
</gene>
<evidence type="ECO:0000313" key="3">
    <source>
        <dbReference type="Proteomes" id="UP001165063"/>
    </source>
</evidence>
<dbReference type="Proteomes" id="UP001165063">
    <property type="component" value="Unassembled WGS sequence"/>
</dbReference>
<dbReference type="AlphaFoldDB" id="A0A9W6YUB4"/>
<name>A0A9W6YUB4_AMBMO</name>
<comment type="caution">
    <text evidence="2">The sequence shown here is derived from an EMBL/GenBank/DDBJ whole genome shotgun (WGS) entry which is preliminary data.</text>
</comment>
<feature type="region of interest" description="Disordered" evidence="1">
    <location>
        <begin position="44"/>
        <end position="69"/>
    </location>
</feature>
<organism evidence="2 3">
    <name type="scientific">Ambrosiozyma monospora</name>
    <name type="common">Yeast</name>
    <name type="synonym">Endomycopsis monosporus</name>
    <dbReference type="NCBI Taxonomy" id="43982"/>
    <lineage>
        <taxon>Eukaryota</taxon>
        <taxon>Fungi</taxon>
        <taxon>Dikarya</taxon>
        <taxon>Ascomycota</taxon>
        <taxon>Saccharomycotina</taxon>
        <taxon>Pichiomycetes</taxon>
        <taxon>Pichiales</taxon>
        <taxon>Pichiaceae</taxon>
        <taxon>Ambrosiozyma</taxon>
    </lineage>
</organism>
<dbReference type="EMBL" id="BSXU01000428">
    <property type="protein sequence ID" value="GMG20654.1"/>
    <property type="molecule type" value="Genomic_DNA"/>
</dbReference>
<evidence type="ECO:0000256" key="1">
    <source>
        <dbReference type="SAM" id="MobiDB-lite"/>
    </source>
</evidence>
<proteinExistence type="predicted"/>
<reference evidence="2" key="1">
    <citation type="submission" date="2023-04" db="EMBL/GenBank/DDBJ databases">
        <title>Ambrosiozyma monospora NBRC 1965.</title>
        <authorList>
            <person name="Ichikawa N."/>
            <person name="Sato H."/>
            <person name="Tonouchi N."/>
        </authorList>
    </citation>
    <scope>NUCLEOTIDE SEQUENCE</scope>
    <source>
        <strain evidence="2">NBRC 1965</strain>
    </source>
</reference>
<sequence>MKMLLHKIDGTNQIADLLTKSTARPVFTKLMPFLVGEVFAMDDEDLEEDDVETEDDGVDEDDGLAEDGG</sequence>
<keyword evidence="3" id="KW-1185">Reference proteome</keyword>
<evidence type="ECO:0000313" key="2">
    <source>
        <dbReference type="EMBL" id="GMG20654.1"/>
    </source>
</evidence>
<protein>
    <submittedName>
        <fullName evidence="2">Unnamed protein product</fullName>
    </submittedName>
</protein>